<reference evidence="1 2" key="1">
    <citation type="submission" date="2017-05" db="EMBL/GenBank/DDBJ databases">
        <authorList>
            <person name="Varghese N."/>
            <person name="Submissions S."/>
        </authorList>
    </citation>
    <scope>NUCLEOTIDE SEQUENCE [LARGE SCALE GENOMIC DNA]</scope>
    <source>
        <strain evidence="1 2">DSM 29982</strain>
    </source>
</reference>
<keyword evidence="2" id="KW-1185">Reference proteome</keyword>
<organism evidence="1 2">
    <name type="scientific">Flavobacterium nitrogenifigens</name>
    <dbReference type="NCBI Taxonomy" id="1617283"/>
    <lineage>
        <taxon>Bacteria</taxon>
        <taxon>Pseudomonadati</taxon>
        <taxon>Bacteroidota</taxon>
        <taxon>Flavobacteriia</taxon>
        <taxon>Flavobacteriales</taxon>
        <taxon>Flavobacteriaceae</taxon>
        <taxon>Flavobacterium</taxon>
    </lineage>
</organism>
<dbReference type="Proteomes" id="UP000319267">
    <property type="component" value="Unassembled WGS sequence"/>
</dbReference>
<sequence length="420" mass="49814">MQWKKIRHASFCCITVNQNRSMMIRKYPLEWLDALILRNLVQNRNIINITEQELAMICDAIQKEALNIEIQIKDEVFATTKKSEVRLLIRKYHSYFIFLIDKIAENRKNDRYKTKSILQISQTIVDTLSHLLSFIETRFDEYLSLDQRVPLTYLQVSRRELMLRLRNIKKIKCDITEDCKTLDLIIDSFNQHFQSRNAPKSTYRLLRYQKNLLHLIEKFNFERKDGNFFSLLDEKLINLNFNSADYYSYIISRISTQLTAKNQKSGKLAFLLIVFKELNQMESSEKICFDPCQSNIKICLTNWIKYETQYIEKSIELNIGQKEMTVSKEELQHDLLKEKVECILSTDQIGLILRAGDESRILKAKSMNQVFKSIVPYLSTSQKRDLSYKSMRSKSYTAEERDKEIAIKTLERIIKHIQQY</sequence>
<evidence type="ECO:0000313" key="1">
    <source>
        <dbReference type="EMBL" id="SMO41978.1"/>
    </source>
</evidence>
<gene>
    <name evidence="1" type="ORF">SAMN06265220_101672</name>
</gene>
<proteinExistence type="predicted"/>
<dbReference type="EMBL" id="FXTQ01000001">
    <property type="protein sequence ID" value="SMO41978.1"/>
    <property type="molecule type" value="Genomic_DNA"/>
</dbReference>
<name>A0A521B4E8_9FLAO</name>
<evidence type="ECO:0000313" key="2">
    <source>
        <dbReference type="Proteomes" id="UP000319267"/>
    </source>
</evidence>
<accession>A0A521B4E8</accession>
<dbReference type="AlphaFoldDB" id="A0A521B4E8"/>
<protein>
    <submittedName>
        <fullName evidence="1">Uncharacterized protein</fullName>
    </submittedName>
</protein>